<sequence length="216" mass="24215">MSDAHWSKVPWWEQNARIVGWRLAGMGDLQMTRQKVADWRRTEGRRRVLGELVVLCGLTLWDDGTNAAGSRQCSGWEDVFDFVVKCVCQPRERNTGTDDDATAFIAAELVAVRHVPRVQSLEVMEMDGSRGQRLRWDPLQSDTGTMKRTRHANNILIMINGGLTPKVDLCNSWSDSGCRDGPALQQTRTATRAPSAYVIDLELGIQTAMTEPIRDS</sequence>
<dbReference type="EMBL" id="MCFL01000037">
    <property type="protein sequence ID" value="ORZ33255.1"/>
    <property type="molecule type" value="Genomic_DNA"/>
</dbReference>
<evidence type="ECO:0000313" key="1">
    <source>
        <dbReference type="EMBL" id="ORZ33255.1"/>
    </source>
</evidence>
<gene>
    <name evidence="1" type="ORF">BCR44DRAFT_27322</name>
</gene>
<keyword evidence="2" id="KW-1185">Reference proteome</keyword>
<evidence type="ECO:0000313" key="2">
    <source>
        <dbReference type="Proteomes" id="UP000193411"/>
    </source>
</evidence>
<dbReference type="AlphaFoldDB" id="A0A1Y2HFD0"/>
<proteinExistence type="predicted"/>
<accession>A0A1Y2HFD0</accession>
<protein>
    <submittedName>
        <fullName evidence="1">Uncharacterized protein</fullName>
    </submittedName>
</protein>
<comment type="caution">
    <text evidence="1">The sequence shown here is derived from an EMBL/GenBank/DDBJ whole genome shotgun (WGS) entry which is preliminary data.</text>
</comment>
<organism evidence="1 2">
    <name type="scientific">Catenaria anguillulae PL171</name>
    <dbReference type="NCBI Taxonomy" id="765915"/>
    <lineage>
        <taxon>Eukaryota</taxon>
        <taxon>Fungi</taxon>
        <taxon>Fungi incertae sedis</taxon>
        <taxon>Blastocladiomycota</taxon>
        <taxon>Blastocladiomycetes</taxon>
        <taxon>Blastocladiales</taxon>
        <taxon>Catenariaceae</taxon>
        <taxon>Catenaria</taxon>
    </lineage>
</organism>
<reference evidence="1 2" key="1">
    <citation type="submission" date="2016-07" db="EMBL/GenBank/DDBJ databases">
        <title>Pervasive Adenine N6-methylation of Active Genes in Fungi.</title>
        <authorList>
            <consortium name="DOE Joint Genome Institute"/>
            <person name="Mondo S.J."/>
            <person name="Dannebaum R.O."/>
            <person name="Kuo R.C."/>
            <person name="Labutti K."/>
            <person name="Haridas S."/>
            <person name="Kuo A."/>
            <person name="Salamov A."/>
            <person name="Ahrendt S.R."/>
            <person name="Lipzen A."/>
            <person name="Sullivan W."/>
            <person name="Andreopoulos W.B."/>
            <person name="Clum A."/>
            <person name="Lindquist E."/>
            <person name="Daum C."/>
            <person name="Ramamoorthy G.K."/>
            <person name="Gryganskyi A."/>
            <person name="Culley D."/>
            <person name="Magnuson J.K."/>
            <person name="James T.Y."/>
            <person name="O'Malley M.A."/>
            <person name="Stajich J.E."/>
            <person name="Spatafora J.W."/>
            <person name="Visel A."/>
            <person name="Grigoriev I.V."/>
        </authorList>
    </citation>
    <scope>NUCLEOTIDE SEQUENCE [LARGE SCALE GENOMIC DNA]</scope>
    <source>
        <strain evidence="1 2">PL171</strain>
    </source>
</reference>
<name>A0A1Y2HFD0_9FUNG</name>
<dbReference type="Proteomes" id="UP000193411">
    <property type="component" value="Unassembled WGS sequence"/>
</dbReference>